<keyword evidence="3" id="KW-1185">Reference proteome</keyword>
<name>A0A2A2H7E7_METBR</name>
<dbReference type="EMBL" id="LMVM01000012">
    <property type="protein sequence ID" value="PAV05173.1"/>
    <property type="molecule type" value="Genomic_DNA"/>
</dbReference>
<feature type="transmembrane region" description="Helical" evidence="1">
    <location>
        <begin position="87"/>
        <end position="107"/>
    </location>
</feature>
<evidence type="ECO:0000313" key="3">
    <source>
        <dbReference type="Proteomes" id="UP000217784"/>
    </source>
</evidence>
<protein>
    <submittedName>
        <fullName evidence="2">Energy-converting hydrogenase B subunit G, EhbG</fullName>
    </submittedName>
</protein>
<dbReference type="AlphaFoldDB" id="A0A2A2H7E7"/>
<accession>A0A2A2H7E7</accession>
<evidence type="ECO:0000256" key="1">
    <source>
        <dbReference type="SAM" id="Phobius"/>
    </source>
</evidence>
<reference evidence="2 3" key="1">
    <citation type="journal article" date="2017" name="BMC Genomics">
        <title>Genomic analysis of methanogenic archaea reveals a shift towards energy conservation.</title>
        <authorList>
            <person name="Gilmore S.P."/>
            <person name="Henske J.K."/>
            <person name="Sexton J.A."/>
            <person name="Solomon K.V."/>
            <person name="Seppala S."/>
            <person name="Yoo J.I."/>
            <person name="Huyett L.M."/>
            <person name="Pressman A."/>
            <person name="Cogan J.Z."/>
            <person name="Kivenson V."/>
            <person name="Peng X."/>
            <person name="Tan Y."/>
            <person name="Valentine D.L."/>
            <person name="O'Malley M.A."/>
        </authorList>
    </citation>
    <scope>NUCLEOTIDE SEQUENCE [LARGE SCALE GENOMIC DNA]</scope>
    <source>
        <strain evidence="2 3">M.o.H.</strain>
    </source>
</reference>
<keyword evidence="1" id="KW-0812">Transmembrane</keyword>
<gene>
    <name evidence="2" type="ORF">ASJ80_12870</name>
</gene>
<feature type="transmembrane region" description="Helical" evidence="1">
    <location>
        <begin position="56"/>
        <end position="75"/>
    </location>
</feature>
<keyword evidence="1" id="KW-0472">Membrane</keyword>
<dbReference type="RefSeq" id="WP_069585014.1">
    <property type="nucleotide sequence ID" value="NZ_LMVM01000012.1"/>
</dbReference>
<comment type="caution">
    <text evidence="2">The sequence shown here is derived from an EMBL/GenBank/DDBJ whole genome shotgun (WGS) entry which is preliminary data.</text>
</comment>
<dbReference type="OrthoDB" id="71397at2157"/>
<sequence>MGIYDIIINRIKKVQGQDGENKAVTSIEASSMLAAEITLLSSLLVAVIMLRFFSNALMIVAVLLVIVIAFFAMPVMPKLKEEQNDSLNGMVFYTILALGIISVLFYWGSLNV</sequence>
<evidence type="ECO:0000313" key="2">
    <source>
        <dbReference type="EMBL" id="PAV05173.1"/>
    </source>
</evidence>
<proteinExistence type="predicted"/>
<keyword evidence="1" id="KW-1133">Transmembrane helix</keyword>
<organism evidence="2 3">
    <name type="scientific">Methanobacterium bryantii</name>
    <dbReference type="NCBI Taxonomy" id="2161"/>
    <lineage>
        <taxon>Archaea</taxon>
        <taxon>Methanobacteriati</taxon>
        <taxon>Methanobacteriota</taxon>
        <taxon>Methanomada group</taxon>
        <taxon>Methanobacteria</taxon>
        <taxon>Methanobacteriales</taxon>
        <taxon>Methanobacteriaceae</taxon>
        <taxon>Methanobacterium</taxon>
    </lineage>
</organism>
<dbReference type="Proteomes" id="UP000217784">
    <property type="component" value="Unassembled WGS sequence"/>
</dbReference>